<name>A0AAD1E4R1_9PSED</name>
<dbReference type="Proteomes" id="UP000280455">
    <property type="component" value="Chromosome"/>
</dbReference>
<dbReference type="EMBL" id="CP027750">
    <property type="protein sequence ID" value="AZE28277.1"/>
    <property type="molecule type" value="Genomic_DNA"/>
</dbReference>
<organism evidence="1 2">
    <name type="scientific">Pseudomonas chlororaphis subsp. aureofaciens</name>
    <dbReference type="NCBI Taxonomy" id="587851"/>
    <lineage>
        <taxon>Bacteria</taxon>
        <taxon>Pseudomonadati</taxon>
        <taxon>Pseudomonadota</taxon>
        <taxon>Gammaproteobacteria</taxon>
        <taxon>Pseudomonadales</taxon>
        <taxon>Pseudomonadaceae</taxon>
        <taxon>Pseudomonas</taxon>
    </lineage>
</organism>
<protein>
    <submittedName>
        <fullName evidence="1">Uncharacterized protein</fullName>
    </submittedName>
</protein>
<sequence>MPVLGGRKLQRQLLKKPAEHFSGGVFSCSPDFNVWGLPQ</sequence>
<dbReference type="AlphaFoldDB" id="A0AAD1E4R1"/>
<evidence type="ECO:0000313" key="1">
    <source>
        <dbReference type="EMBL" id="AZE28277.1"/>
    </source>
</evidence>
<evidence type="ECO:0000313" key="2">
    <source>
        <dbReference type="Proteomes" id="UP000280455"/>
    </source>
</evidence>
<accession>A0AAD1E4R1</accession>
<reference evidence="1 2" key="1">
    <citation type="submission" date="2018-03" db="EMBL/GenBank/DDBJ databases">
        <title>Diversity of phytobeneficial traits revealed by whole-genome analysis of worldwide-isolated phenazine-producing Pseudomonas spp.</title>
        <authorList>
            <person name="Biessy A."/>
            <person name="Novinscak A."/>
            <person name="Blom J."/>
            <person name="Leger G."/>
            <person name="Thomashow L.S."/>
            <person name="Cazorla F.M."/>
            <person name="Josic D."/>
            <person name="Filion M."/>
        </authorList>
    </citation>
    <scope>NUCLEOTIDE SEQUENCE [LARGE SCALE GENOMIC DNA]</scope>
    <source>
        <strain evidence="1 2">ChPhzS24</strain>
    </source>
</reference>
<gene>
    <name evidence="1" type="ORF">C4K07_1477</name>
</gene>
<proteinExistence type="predicted"/>